<sequence length="219" mass="25326">MNSETIEKIEKVQLKIGGMQCSFCTKTINQALSRIKGVKKVDISLAHEEALVQFDPSLVLPIKLKDTLRSLGFKIRDPNKIRSFEEEDKELGYERNRLFIVAIATLISLGFMIFMWLGFRYYWFRWVMLSLALFTMFVPGWYIKKMAYASLRRFILNQHVLLEFAAFGGLIGGSYGFFLQPWPMADFFAICVFVTSYHILSGYVSLLVRTRSSQAIKKL</sequence>
<feature type="transmembrane region" description="Helical" evidence="3">
    <location>
        <begin position="123"/>
        <end position="143"/>
    </location>
</feature>
<accession>A0A0F9UQX1</accession>
<dbReference type="AlphaFoldDB" id="A0A0F9UQX1"/>
<dbReference type="GO" id="GO:0016020">
    <property type="term" value="C:membrane"/>
    <property type="evidence" value="ECO:0007669"/>
    <property type="project" value="TreeGrafter"/>
</dbReference>
<protein>
    <recommendedName>
        <fullName evidence="4">HMA domain-containing protein</fullName>
    </recommendedName>
</protein>
<keyword evidence="3" id="KW-1133">Transmembrane helix</keyword>
<dbReference type="GO" id="GO:0005507">
    <property type="term" value="F:copper ion binding"/>
    <property type="evidence" value="ECO:0007669"/>
    <property type="project" value="TreeGrafter"/>
</dbReference>
<evidence type="ECO:0000256" key="3">
    <source>
        <dbReference type="SAM" id="Phobius"/>
    </source>
</evidence>
<dbReference type="FunFam" id="3.30.70.100:FF:000001">
    <property type="entry name" value="ATPase copper transporting beta"/>
    <property type="match status" value="1"/>
</dbReference>
<name>A0A0F9UQX1_9ZZZZ</name>
<dbReference type="InterPro" id="IPR036163">
    <property type="entry name" value="HMA_dom_sf"/>
</dbReference>
<proteinExistence type="predicted"/>
<keyword evidence="3" id="KW-0812">Transmembrane</keyword>
<evidence type="ECO:0000256" key="1">
    <source>
        <dbReference type="ARBA" id="ARBA00022723"/>
    </source>
</evidence>
<feature type="non-terminal residue" evidence="5">
    <location>
        <position position="219"/>
    </location>
</feature>
<dbReference type="EMBL" id="LAZR01000862">
    <property type="protein sequence ID" value="KKN55998.1"/>
    <property type="molecule type" value="Genomic_DNA"/>
</dbReference>
<evidence type="ECO:0000259" key="4">
    <source>
        <dbReference type="PROSITE" id="PS50846"/>
    </source>
</evidence>
<dbReference type="Gene3D" id="3.30.70.100">
    <property type="match status" value="1"/>
</dbReference>
<evidence type="ECO:0000256" key="2">
    <source>
        <dbReference type="ARBA" id="ARBA00022967"/>
    </source>
</evidence>
<evidence type="ECO:0000313" key="5">
    <source>
        <dbReference type="EMBL" id="KKN55998.1"/>
    </source>
</evidence>
<feature type="transmembrane region" description="Helical" evidence="3">
    <location>
        <begin position="98"/>
        <end position="117"/>
    </location>
</feature>
<dbReference type="Pfam" id="PF00403">
    <property type="entry name" value="HMA"/>
    <property type="match status" value="1"/>
</dbReference>
<keyword evidence="2" id="KW-1278">Translocase</keyword>
<dbReference type="SUPFAM" id="SSF55008">
    <property type="entry name" value="HMA, heavy metal-associated domain"/>
    <property type="match status" value="1"/>
</dbReference>
<dbReference type="PROSITE" id="PS50846">
    <property type="entry name" value="HMA_2"/>
    <property type="match status" value="1"/>
</dbReference>
<keyword evidence="1" id="KW-0479">Metal-binding</keyword>
<reference evidence="5" key="1">
    <citation type="journal article" date="2015" name="Nature">
        <title>Complex archaea that bridge the gap between prokaryotes and eukaryotes.</title>
        <authorList>
            <person name="Spang A."/>
            <person name="Saw J.H."/>
            <person name="Jorgensen S.L."/>
            <person name="Zaremba-Niedzwiedzka K."/>
            <person name="Martijn J."/>
            <person name="Lind A.E."/>
            <person name="van Eijk R."/>
            <person name="Schleper C."/>
            <person name="Guy L."/>
            <person name="Ettema T.J."/>
        </authorList>
    </citation>
    <scope>NUCLEOTIDE SEQUENCE</scope>
</reference>
<dbReference type="CDD" id="cd00371">
    <property type="entry name" value="HMA"/>
    <property type="match status" value="1"/>
</dbReference>
<dbReference type="InterPro" id="IPR001802">
    <property type="entry name" value="MerP/CopZ"/>
</dbReference>
<dbReference type="InterPro" id="IPR006121">
    <property type="entry name" value="HMA_dom"/>
</dbReference>
<dbReference type="PANTHER" id="PTHR43520">
    <property type="entry name" value="ATP7, ISOFORM B"/>
    <property type="match status" value="1"/>
</dbReference>
<feature type="transmembrane region" description="Helical" evidence="3">
    <location>
        <begin position="155"/>
        <end position="175"/>
    </location>
</feature>
<gene>
    <name evidence="5" type="ORF">LCGC14_0576370</name>
</gene>
<dbReference type="GO" id="GO:0043682">
    <property type="term" value="F:P-type divalent copper transporter activity"/>
    <property type="evidence" value="ECO:0007669"/>
    <property type="project" value="TreeGrafter"/>
</dbReference>
<comment type="caution">
    <text evidence="5">The sequence shown here is derived from an EMBL/GenBank/DDBJ whole genome shotgun (WGS) entry which is preliminary data.</text>
</comment>
<keyword evidence="3" id="KW-0472">Membrane</keyword>
<dbReference type="PRINTS" id="PR00946">
    <property type="entry name" value="HGSCAVENGER"/>
</dbReference>
<dbReference type="GO" id="GO:0055070">
    <property type="term" value="P:copper ion homeostasis"/>
    <property type="evidence" value="ECO:0007669"/>
    <property type="project" value="TreeGrafter"/>
</dbReference>
<organism evidence="5">
    <name type="scientific">marine sediment metagenome</name>
    <dbReference type="NCBI Taxonomy" id="412755"/>
    <lineage>
        <taxon>unclassified sequences</taxon>
        <taxon>metagenomes</taxon>
        <taxon>ecological metagenomes</taxon>
    </lineage>
</organism>
<dbReference type="PANTHER" id="PTHR43520:SF8">
    <property type="entry name" value="P-TYPE CU(+) TRANSPORTER"/>
    <property type="match status" value="1"/>
</dbReference>
<feature type="transmembrane region" description="Helical" evidence="3">
    <location>
        <begin position="187"/>
        <end position="208"/>
    </location>
</feature>
<feature type="domain" description="HMA" evidence="4">
    <location>
        <begin position="10"/>
        <end position="76"/>
    </location>
</feature>